<dbReference type="RefSeq" id="WP_281779771.1">
    <property type="nucleotide sequence ID" value="NZ_AP027041.1"/>
</dbReference>
<evidence type="ECO:0000259" key="1">
    <source>
        <dbReference type="Pfam" id="PF13466"/>
    </source>
</evidence>
<dbReference type="Pfam" id="PF13466">
    <property type="entry name" value="STAS_2"/>
    <property type="match status" value="1"/>
</dbReference>
<dbReference type="Gene3D" id="3.30.750.24">
    <property type="entry name" value="STAS domain"/>
    <property type="match status" value="1"/>
</dbReference>
<dbReference type="InterPro" id="IPR058548">
    <property type="entry name" value="MlaB-like_STAS"/>
</dbReference>
<dbReference type="EMBL" id="AP027041">
    <property type="protein sequence ID" value="BDU17876.1"/>
    <property type="molecule type" value="Genomic_DNA"/>
</dbReference>
<evidence type="ECO:0000313" key="2">
    <source>
        <dbReference type="EMBL" id="BDU17876.1"/>
    </source>
</evidence>
<evidence type="ECO:0000313" key="3">
    <source>
        <dbReference type="Proteomes" id="UP001317822"/>
    </source>
</evidence>
<proteinExistence type="predicted"/>
<keyword evidence="3" id="KW-1185">Reference proteome</keyword>
<accession>A0ABM8DH12</accession>
<feature type="domain" description="MlaB-like STAS" evidence="1">
    <location>
        <begin position="6"/>
        <end position="82"/>
    </location>
</feature>
<gene>
    <name evidence="2" type="ORF">LA521A_30770</name>
</gene>
<protein>
    <submittedName>
        <fullName evidence="2">STAS domain-containing protein</fullName>
    </submittedName>
</protein>
<reference evidence="2 3" key="1">
    <citation type="journal article" date="2023" name="Int. J. Syst. Evol. Microbiol.">
        <title>Physiological and genomic analyses of cobalamin (vitamin B12)-auxotrophy of Lysobacter auxotrophicus sp. nov., a methionine-auxotrophic chitinolytic bacterium isolated from chitin-treated soil.</title>
        <authorList>
            <person name="Saito A."/>
            <person name="Dohra H."/>
            <person name="Hamada M."/>
            <person name="Moriuchi R."/>
            <person name="Kotsuchibashi Y."/>
            <person name="Mori K."/>
        </authorList>
    </citation>
    <scope>NUCLEOTIDE SEQUENCE [LARGE SCALE GENOMIC DNA]</scope>
    <source>
        <strain evidence="2 3">5-21a</strain>
    </source>
</reference>
<dbReference type="SUPFAM" id="SSF52091">
    <property type="entry name" value="SpoIIaa-like"/>
    <property type="match status" value="1"/>
</dbReference>
<organism evidence="2 3">
    <name type="scientific">Lysobacter auxotrophicus</name>
    <dbReference type="NCBI Taxonomy" id="2992573"/>
    <lineage>
        <taxon>Bacteria</taxon>
        <taxon>Pseudomonadati</taxon>
        <taxon>Pseudomonadota</taxon>
        <taxon>Gammaproteobacteria</taxon>
        <taxon>Lysobacterales</taxon>
        <taxon>Lysobacteraceae</taxon>
        <taxon>Lysobacter</taxon>
    </lineage>
</organism>
<dbReference type="InterPro" id="IPR036513">
    <property type="entry name" value="STAS_dom_sf"/>
</dbReference>
<dbReference type="Proteomes" id="UP001317822">
    <property type="component" value="Chromosome"/>
</dbReference>
<name>A0ABM8DH12_9GAMM</name>
<sequence length="94" mass="9667">MNALPLPSDLGIEHVADLQATLRPHLEDAEPLSLTGDAVERVHTAGLQMLHAFVRERAALGLATVVTGASPVLADAARQLALAKSLGVDAPTAA</sequence>